<evidence type="ECO:0000256" key="2">
    <source>
        <dbReference type="ARBA" id="ARBA00023015"/>
    </source>
</evidence>
<dbReference type="RefSeq" id="WP_378204887.1">
    <property type="nucleotide sequence ID" value="NZ_JBHLZP010000156.1"/>
</dbReference>
<keyword evidence="9" id="KW-1185">Reference proteome</keyword>
<dbReference type="Pfam" id="PF00072">
    <property type="entry name" value="Response_reg"/>
    <property type="match status" value="1"/>
</dbReference>
<feature type="modified residue" description="4-aspartylphosphate" evidence="5">
    <location>
        <position position="60"/>
    </location>
</feature>
<protein>
    <submittedName>
        <fullName evidence="8">Response regulator</fullName>
    </submittedName>
</protein>
<dbReference type="CDD" id="cd06170">
    <property type="entry name" value="LuxR_C_like"/>
    <property type="match status" value="1"/>
</dbReference>
<dbReference type="PROSITE" id="PS00622">
    <property type="entry name" value="HTH_LUXR_1"/>
    <property type="match status" value="1"/>
</dbReference>
<evidence type="ECO:0000313" key="8">
    <source>
        <dbReference type="EMBL" id="MFB9834729.1"/>
    </source>
</evidence>
<dbReference type="PROSITE" id="PS50110">
    <property type="entry name" value="RESPONSE_REGULATORY"/>
    <property type="match status" value="1"/>
</dbReference>
<dbReference type="CDD" id="cd17535">
    <property type="entry name" value="REC_NarL-like"/>
    <property type="match status" value="1"/>
</dbReference>
<evidence type="ECO:0000313" key="9">
    <source>
        <dbReference type="Proteomes" id="UP001589627"/>
    </source>
</evidence>
<proteinExistence type="predicted"/>
<keyword evidence="2" id="KW-0805">Transcription regulation</keyword>
<dbReference type="InterPro" id="IPR016032">
    <property type="entry name" value="Sig_transdc_resp-reg_C-effctor"/>
</dbReference>
<dbReference type="InterPro" id="IPR011006">
    <property type="entry name" value="CheY-like_superfamily"/>
</dbReference>
<dbReference type="SUPFAM" id="SSF46894">
    <property type="entry name" value="C-terminal effector domain of the bipartite response regulators"/>
    <property type="match status" value="1"/>
</dbReference>
<dbReference type="PRINTS" id="PR00038">
    <property type="entry name" value="HTHLUXR"/>
</dbReference>
<dbReference type="Gene3D" id="3.40.50.2300">
    <property type="match status" value="1"/>
</dbReference>
<keyword evidence="1 5" id="KW-0597">Phosphoprotein</keyword>
<reference evidence="8 9" key="1">
    <citation type="submission" date="2024-09" db="EMBL/GenBank/DDBJ databases">
        <authorList>
            <person name="Sun Q."/>
            <person name="Mori K."/>
        </authorList>
    </citation>
    <scope>NUCLEOTIDE SEQUENCE [LARGE SCALE GENOMIC DNA]</scope>
    <source>
        <strain evidence="8 9">TBRC 0563</strain>
    </source>
</reference>
<evidence type="ECO:0000256" key="5">
    <source>
        <dbReference type="PROSITE-ProRule" id="PRU00169"/>
    </source>
</evidence>
<evidence type="ECO:0000256" key="3">
    <source>
        <dbReference type="ARBA" id="ARBA00023125"/>
    </source>
</evidence>
<dbReference type="SMART" id="SM00448">
    <property type="entry name" value="REC"/>
    <property type="match status" value="1"/>
</dbReference>
<evidence type="ECO:0000256" key="1">
    <source>
        <dbReference type="ARBA" id="ARBA00022553"/>
    </source>
</evidence>
<comment type="caution">
    <text evidence="8">The sequence shown here is derived from an EMBL/GenBank/DDBJ whole genome shotgun (WGS) entry which is preliminary data.</text>
</comment>
<name>A0ABV5YI36_9ACTN</name>
<dbReference type="InterPro" id="IPR058245">
    <property type="entry name" value="NreC/VraR/RcsB-like_REC"/>
</dbReference>
<feature type="domain" description="Response regulatory" evidence="7">
    <location>
        <begin position="9"/>
        <end position="125"/>
    </location>
</feature>
<dbReference type="InterPro" id="IPR000792">
    <property type="entry name" value="Tscrpt_reg_LuxR_C"/>
</dbReference>
<evidence type="ECO:0000259" key="7">
    <source>
        <dbReference type="PROSITE" id="PS50110"/>
    </source>
</evidence>
<dbReference type="Pfam" id="PF00196">
    <property type="entry name" value="GerE"/>
    <property type="match status" value="1"/>
</dbReference>
<dbReference type="PANTHER" id="PTHR44688:SF16">
    <property type="entry name" value="DNA-BINDING TRANSCRIPTIONAL ACTIVATOR DEVR_DOSR"/>
    <property type="match status" value="1"/>
</dbReference>
<dbReference type="PANTHER" id="PTHR44688">
    <property type="entry name" value="DNA-BINDING TRANSCRIPTIONAL ACTIVATOR DEVR_DOSR"/>
    <property type="match status" value="1"/>
</dbReference>
<evidence type="ECO:0000256" key="4">
    <source>
        <dbReference type="ARBA" id="ARBA00023163"/>
    </source>
</evidence>
<keyword evidence="3" id="KW-0238">DNA-binding</keyword>
<sequence length="222" mass="24443">MNTGDRRIRVLIADDHTLFREGIAEILAREKDLEVVGEADSGRGLLAIARKMNPDAIMLDVEMPGPGAEATVREIVTELPDIRVIILTMHDDPGLVEKMLAAGARAYVIKGATREALLAAIRGARHDDQHVVVSVSRETVIRLREPPESPLSPRELEVLTAVSAGLSNAQIAARLFITEGTVKRHLTNVYVKLDVTTRMNAINKAIEMGLIKPRGFRHPKHY</sequence>
<dbReference type="PROSITE" id="PS50043">
    <property type="entry name" value="HTH_LUXR_2"/>
    <property type="match status" value="1"/>
</dbReference>
<dbReference type="SMART" id="SM00421">
    <property type="entry name" value="HTH_LUXR"/>
    <property type="match status" value="1"/>
</dbReference>
<evidence type="ECO:0000259" key="6">
    <source>
        <dbReference type="PROSITE" id="PS50043"/>
    </source>
</evidence>
<feature type="domain" description="HTH luxR-type" evidence="6">
    <location>
        <begin position="144"/>
        <end position="209"/>
    </location>
</feature>
<organism evidence="8 9">
    <name type="scientific">Actinoallomurus acaciae</name>
    <dbReference type="NCBI Taxonomy" id="502577"/>
    <lineage>
        <taxon>Bacteria</taxon>
        <taxon>Bacillati</taxon>
        <taxon>Actinomycetota</taxon>
        <taxon>Actinomycetes</taxon>
        <taxon>Streptosporangiales</taxon>
        <taxon>Thermomonosporaceae</taxon>
        <taxon>Actinoallomurus</taxon>
    </lineage>
</organism>
<dbReference type="SUPFAM" id="SSF52172">
    <property type="entry name" value="CheY-like"/>
    <property type="match status" value="1"/>
</dbReference>
<dbReference type="EMBL" id="JBHLZP010000156">
    <property type="protein sequence ID" value="MFB9834729.1"/>
    <property type="molecule type" value="Genomic_DNA"/>
</dbReference>
<dbReference type="Proteomes" id="UP001589627">
    <property type="component" value="Unassembled WGS sequence"/>
</dbReference>
<dbReference type="InterPro" id="IPR001789">
    <property type="entry name" value="Sig_transdc_resp-reg_receiver"/>
</dbReference>
<keyword evidence="4" id="KW-0804">Transcription</keyword>
<gene>
    <name evidence="8" type="ORF">ACFFNX_21310</name>
</gene>
<accession>A0ABV5YI36</accession>